<name>A0AAU6WGE2_9MICC</name>
<sequence length="309" mass="31379">MARKPNLNSGSFKRFKKNQGALAVQTPLSRTAVERGSTRWLSGSRVDIEGILNLIGTGNFTGTVNVGGVLDVTGTLNGSGVTNLSGTNNFSGVNHLTGPTDVAGNFEIIAGGQFKAGESIIYPDGSAKFGALGIASDGTMQAGLFELRPDGSANFGTLEILADGTLNVSNDINVLNTGKITAGQVVIDPSSDGGSIGFGAGGITAGLFGMRFTGTAGNDAIVESLGGQAQLTGGGSTVTARAGAIDLTATKIWARGQFEATGVARVPQLFVGTASEVANNRLRIAALPNTTVATANVHVDSNGIFYRVQ</sequence>
<dbReference type="KEGG" id="gey:QMQ05_05800"/>
<gene>
    <name evidence="1" type="ORF">QMQ05_05800</name>
</gene>
<dbReference type="EMBL" id="CP125942">
    <property type="protein sequence ID" value="XAO47036.1"/>
    <property type="molecule type" value="Genomic_DNA"/>
</dbReference>
<evidence type="ECO:0000313" key="2">
    <source>
        <dbReference type="Proteomes" id="UP001486888"/>
    </source>
</evidence>
<keyword evidence="2" id="KW-1185">Reference proteome</keyword>
<evidence type="ECO:0000313" key="1">
    <source>
        <dbReference type="EMBL" id="XAO47036.1"/>
    </source>
</evidence>
<dbReference type="RefSeq" id="WP_345473757.1">
    <property type="nucleotide sequence ID" value="NZ_CP125942.1"/>
</dbReference>
<dbReference type="AlphaFoldDB" id="A0AAU6WGE2"/>
<organism evidence="1 2">
    <name type="scientific">Glutamicibacter ectropisis</name>
    <dbReference type="NCBI Taxonomy" id="3046593"/>
    <lineage>
        <taxon>Bacteria</taxon>
        <taxon>Bacillati</taxon>
        <taxon>Actinomycetota</taxon>
        <taxon>Actinomycetes</taxon>
        <taxon>Micrococcales</taxon>
        <taxon>Micrococcaceae</taxon>
        <taxon>Glutamicibacter</taxon>
    </lineage>
</organism>
<dbReference type="Proteomes" id="UP001486888">
    <property type="component" value="Chromosome"/>
</dbReference>
<protein>
    <submittedName>
        <fullName evidence="1">Uncharacterized protein</fullName>
    </submittedName>
</protein>
<accession>A0AAU6WGE2</accession>
<reference evidence="1 2" key="1">
    <citation type="submission" date="2023-05" db="EMBL/GenBank/DDBJ databases">
        <title>Glutamicibacter sp. B1, complete genome.</title>
        <authorList>
            <person name="Long Y.H."/>
            <person name="Fang T."/>
            <person name="Li X.Y."/>
        </authorList>
    </citation>
    <scope>NUCLEOTIDE SEQUENCE [LARGE SCALE GENOMIC DNA]</scope>
    <source>
        <strain evidence="1 2">B1</strain>
    </source>
</reference>
<proteinExistence type="predicted"/>